<proteinExistence type="inferred from homology"/>
<feature type="chain" id="PRO_5035986921" evidence="5">
    <location>
        <begin position="23"/>
        <end position="129"/>
    </location>
</feature>
<dbReference type="Proteomes" id="UP000254263">
    <property type="component" value="Unassembled WGS sequence"/>
</dbReference>
<name>A0A0A2G8R3_9PORP</name>
<dbReference type="AlphaFoldDB" id="A0A0A2G8R3"/>
<evidence type="ECO:0000313" key="6">
    <source>
        <dbReference type="EMBL" id="KGN75170.1"/>
    </source>
</evidence>
<dbReference type="Gene3D" id="2.60.40.10">
    <property type="entry name" value="Immunoglobulins"/>
    <property type="match status" value="1"/>
</dbReference>
<dbReference type="Proteomes" id="UP000254156">
    <property type="component" value="Unassembled WGS sequence"/>
</dbReference>
<evidence type="ECO:0000256" key="4">
    <source>
        <dbReference type="ARBA" id="ARBA00023026"/>
    </source>
</evidence>
<dbReference type="eggNOG" id="ENOG5031NHZ">
    <property type="taxonomic scope" value="Bacteria"/>
</dbReference>
<dbReference type="Proteomes" id="UP000030103">
    <property type="component" value="Unassembled WGS sequence"/>
</dbReference>
<dbReference type="GO" id="GO:0008234">
    <property type="term" value="F:cysteine-type peptidase activity"/>
    <property type="evidence" value="ECO:0007669"/>
    <property type="project" value="UniProtKB-KW"/>
</dbReference>
<dbReference type="RefSeq" id="WP_018360450.1">
    <property type="nucleotide sequence ID" value="NZ_JASBZX010000006.1"/>
</dbReference>
<reference evidence="6 9" key="1">
    <citation type="submission" date="2014-09" db="EMBL/GenBank/DDBJ databases">
        <title>Draft Genome Sequence of Porphyromonas macacae COT-192_OH2859.</title>
        <authorList>
            <person name="Wallis C."/>
            <person name="Deusch O."/>
            <person name="O'Flynn C."/>
            <person name="Davis I."/>
            <person name="Horsfall A."/>
            <person name="Kirkwood N."/>
            <person name="Harris S."/>
            <person name="Eisen J.A."/>
            <person name="Coil D.A."/>
            <person name="Darling A.E."/>
            <person name="Jospin G."/>
            <person name="Alexiev A."/>
        </authorList>
    </citation>
    <scope>NUCLEOTIDE SEQUENCE [LARGE SCALE GENOMIC DNA]</scope>
    <source>
        <strain evidence="9">COT-192 OH2859</strain>
        <strain evidence="6">COT-192_OH2859</strain>
    </source>
</reference>
<dbReference type="OrthoDB" id="826619at2"/>
<dbReference type="GO" id="GO:0006508">
    <property type="term" value="P:proteolysis"/>
    <property type="evidence" value="ECO:0007669"/>
    <property type="project" value="UniProtKB-KW"/>
</dbReference>
<keyword evidence="3" id="KW-0378">Hydrolase</keyword>
<keyword evidence="4" id="KW-0843">Virulence</keyword>
<comment type="similarity">
    <text evidence="1">Belongs to the peptidase C25 family.</text>
</comment>
<evidence type="ECO:0000313" key="10">
    <source>
        <dbReference type="Proteomes" id="UP000254156"/>
    </source>
</evidence>
<dbReference type="EMBL" id="UGTI01000001">
    <property type="protein sequence ID" value="SUB78561.1"/>
    <property type="molecule type" value="Genomic_DNA"/>
</dbReference>
<dbReference type="InterPro" id="IPR011467">
    <property type="entry name" value="DUF1573"/>
</dbReference>
<evidence type="ECO:0000256" key="1">
    <source>
        <dbReference type="ARBA" id="ARBA00006067"/>
    </source>
</evidence>
<dbReference type="EMBL" id="UGTF01000002">
    <property type="protein sequence ID" value="SUB89745.1"/>
    <property type="molecule type" value="Genomic_DNA"/>
</dbReference>
<dbReference type="InterPro" id="IPR013783">
    <property type="entry name" value="Ig-like_fold"/>
</dbReference>
<keyword evidence="5" id="KW-0732">Signal</keyword>
<reference evidence="10 11" key="2">
    <citation type="submission" date="2018-06" db="EMBL/GenBank/DDBJ databases">
        <authorList>
            <consortium name="Pathogen Informatics"/>
            <person name="Doyle S."/>
        </authorList>
    </citation>
    <scope>NUCLEOTIDE SEQUENCE [LARGE SCALE GENOMIC DNA]</scope>
    <source>
        <strain evidence="8 10">NCTC11632</strain>
        <strain evidence="7 11">NCTC13100</strain>
    </source>
</reference>
<evidence type="ECO:0000256" key="2">
    <source>
        <dbReference type="ARBA" id="ARBA00022670"/>
    </source>
</evidence>
<evidence type="ECO:0000256" key="5">
    <source>
        <dbReference type="SAM" id="SignalP"/>
    </source>
</evidence>
<gene>
    <name evidence="6" type="ORF">HQ47_02160</name>
    <name evidence="8" type="ORF">NCTC11632_01871</name>
    <name evidence="7" type="ORF">NCTC13100_01740</name>
</gene>
<dbReference type="PANTHER" id="PTHR37833:SF1">
    <property type="entry name" value="SIGNAL PEPTIDE PROTEIN"/>
    <property type="match status" value="1"/>
</dbReference>
<accession>A0A0A2G8R3</accession>
<evidence type="ECO:0000256" key="3">
    <source>
        <dbReference type="ARBA" id="ARBA00022807"/>
    </source>
</evidence>
<dbReference type="Pfam" id="PF07610">
    <property type="entry name" value="DUF1573"/>
    <property type="match status" value="1"/>
</dbReference>
<evidence type="ECO:0000313" key="9">
    <source>
        <dbReference type="Proteomes" id="UP000030103"/>
    </source>
</evidence>
<evidence type="ECO:0000313" key="11">
    <source>
        <dbReference type="Proteomes" id="UP000254263"/>
    </source>
</evidence>
<organism evidence="6 9">
    <name type="scientific">Porphyromonas macacae</name>
    <dbReference type="NCBI Taxonomy" id="28115"/>
    <lineage>
        <taxon>Bacteria</taxon>
        <taxon>Pseudomonadati</taxon>
        <taxon>Bacteroidota</taxon>
        <taxon>Bacteroidia</taxon>
        <taxon>Bacteroidales</taxon>
        <taxon>Porphyromonadaceae</taxon>
        <taxon>Porphyromonas</taxon>
    </lineage>
</organism>
<sequence length="129" mass="13902">MKKFIYLMLTSLLFITMGTAQNQKSQGAVISAAETDYDFGNIKEANGNVSHTFIIKNTGSKPLVLTRVVASCGCTTPEFDKEPIAPGREGKIKVTFNPAGRPGQFIKTIAVYSNGLDGAYILRVKGVVN</sequence>
<keyword evidence="2" id="KW-0645">Protease</keyword>
<feature type="signal peptide" evidence="5">
    <location>
        <begin position="1"/>
        <end position="22"/>
    </location>
</feature>
<keyword evidence="9" id="KW-1185">Reference proteome</keyword>
<dbReference type="PANTHER" id="PTHR37833">
    <property type="entry name" value="LIPOPROTEIN-RELATED"/>
    <property type="match status" value="1"/>
</dbReference>
<evidence type="ECO:0000313" key="7">
    <source>
        <dbReference type="EMBL" id="SUB78561.1"/>
    </source>
</evidence>
<keyword evidence="3" id="KW-0788">Thiol protease</keyword>
<dbReference type="STRING" id="28115.HQ47_02160"/>
<evidence type="ECO:0000313" key="8">
    <source>
        <dbReference type="EMBL" id="SUB89745.1"/>
    </source>
</evidence>
<dbReference type="EMBL" id="JRFA01000008">
    <property type="protein sequence ID" value="KGN75170.1"/>
    <property type="molecule type" value="Genomic_DNA"/>
</dbReference>
<protein>
    <submittedName>
        <fullName evidence="7">Protein of uncharacterized function (DUF1573)</fullName>
    </submittedName>
</protein>